<dbReference type="PROSITE" id="PS50043">
    <property type="entry name" value="HTH_LUXR_2"/>
    <property type="match status" value="1"/>
</dbReference>
<comment type="caution">
    <text evidence="2">The sequence shown here is derived from an EMBL/GenBank/DDBJ whole genome shotgun (WGS) entry which is preliminary data.</text>
</comment>
<keyword evidence="3" id="KW-1185">Reference proteome</keyword>
<organism evidence="2 3">
    <name type="scientific">Prauserella oleivorans</name>
    <dbReference type="NCBI Taxonomy" id="1478153"/>
    <lineage>
        <taxon>Bacteria</taxon>
        <taxon>Bacillati</taxon>
        <taxon>Actinomycetota</taxon>
        <taxon>Actinomycetes</taxon>
        <taxon>Pseudonocardiales</taxon>
        <taxon>Pseudonocardiaceae</taxon>
        <taxon>Prauserella</taxon>
    </lineage>
</organism>
<proteinExistence type="predicted"/>
<evidence type="ECO:0000313" key="3">
    <source>
        <dbReference type="Proteomes" id="UP001597478"/>
    </source>
</evidence>
<dbReference type="Pfam" id="PF13401">
    <property type="entry name" value="AAA_22"/>
    <property type="match status" value="1"/>
</dbReference>
<dbReference type="Gene3D" id="3.40.50.300">
    <property type="entry name" value="P-loop containing nucleotide triphosphate hydrolases"/>
    <property type="match status" value="1"/>
</dbReference>
<keyword evidence="2" id="KW-0067">ATP-binding</keyword>
<dbReference type="CDD" id="cd06170">
    <property type="entry name" value="LuxR_C_like"/>
    <property type="match status" value="1"/>
</dbReference>
<dbReference type="InterPro" id="IPR016032">
    <property type="entry name" value="Sig_transdc_resp-reg_C-effctor"/>
</dbReference>
<dbReference type="GO" id="GO:0005524">
    <property type="term" value="F:ATP binding"/>
    <property type="evidence" value="ECO:0007669"/>
    <property type="project" value="UniProtKB-KW"/>
</dbReference>
<gene>
    <name evidence="2" type="ORF">ACFS2C_04475</name>
</gene>
<dbReference type="InterPro" id="IPR049945">
    <property type="entry name" value="AAA_22"/>
</dbReference>
<dbReference type="Gene3D" id="1.10.10.10">
    <property type="entry name" value="Winged helix-like DNA-binding domain superfamily/Winged helix DNA-binding domain"/>
    <property type="match status" value="1"/>
</dbReference>
<protein>
    <submittedName>
        <fullName evidence="2">ATP-binding protein</fullName>
    </submittedName>
</protein>
<sequence length="805" mass="87732">MGDVGSALQALTSFVGRRGDLASLTTYLQQSRLVTVTGPGGVGKTRTALVVAERMRSAFPDGVHTVWLASVTDPTQLAPAAATALGVADQSNRAAVDRIISHLTGRSTLLVLDNCEHLLDAGVRFVTRLLEALPDLRILATSREPLGLSGEQVHWLGPLAVPSDADLASAGTLEHVPAVRLFADRARSVVPGFAVNQHNRESVAQLCKQLDGMPLAIELAAVRLRSLSVAQIVERLDRRFQLLSTGNRDSDPRQRSLRALIDWSHELCDADERLLWARLAVFPAPADLESIEQVCGFGELSGDRLLEAIDGLVAKSVVSVERHHERVRYSQFVTLREYGAELLEQSGEAELLHRRHRDHYTRRAATMVDRWCGPHQAEDLAQLRDDHPNLLAALAWSAETPGEARAGAHLAALLRYHWIAGGFLTYGRRWLERLLDRLDPGVPERGHALWVAAWVALIQGDRGVARTYLNECARLAEDLGDLAMRGHAAHWRALLNLFEGDLLPAIALYHQAIDIHRSAGDLGAELTAGYQLAMAQTYAGRSQDALRTCLDVERRSARHGELWARGYAFWVRAICQVHLGDRLEARDAIKATMEIEREFRDGVCTALSTEVASWVAAAFGHYENAAALAGAATSVWQQLGTSLAAFGPHALADGRDCALRIDAELGPERAGEIRARYSRVTVQQAVALGIELADQAGEPVTTRTPGVWRSRPLAPAASADVRLTRREHQVVELIAQGLSNKEIAETLTISPRTVDGHVERILRKLDVSSRTQVASWFASVATVDTATAPAPAPRGEPGQGSRASR</sequence>
<accession>A0ABW5W654</accession>
<dbReference type="InterPro" id="IPR036388">
    <property type="entry name" value="WH-like_DNA-bd_sf"/>
</dbReference>
<evidence type="ECO:0000259" key="1">
    <source>
        <dbReference type="PROSITE" id="PS50043"/>
    </source>
</evidence>
<dbReference type="PRINTS" id="PR00364">
    <property type="entry name" value="DISEASERSIST"/>
</dbReference>
<dbReference type="Pfam" id="PF00196">
    <property type="entry name" value="GerE"/>
    <property type="match status" value="1"/>
</dbReference>
<dbReference type="SUPFAM" id="SSF48452">
    <property type="entry name" value="TPR-like"/>
    <property type="match status" value="1"/>
</dbReference>
<dbReference type="InterPro" id="IPR011990">
    <property type="entry name" value="TPR-like_helical_dom_sf"/>
</dbReference>
<dbReference type="RefSeq" id="WP_377389675.1">
    <property type="nucleotide sequence ID" value="NZ_JBHSAN010000017.1"/>
</dbReference>
<dbReference type="PANTHER" id="PTHR47691">
    <property type="entry name" value="REGULATOR-RELATED"/>
    <property type="match status" value="1"/>
</dbReference>
<feature type="domain" description="HTH luxR-type" evidence="1">
    <location>
        <begin position="716"/>
        <end position="781"/>
    </location>
</feature>
<name>A0ABW5W654_9PSEU</name>
<dbReference type="PROSITE" id="PS00622">
    <property type="entry name" value="HTH_LUXR_1"/>
    <property type="match status" value="1"/>
</dbReference>
<dbReference type="PANTHER" id="PTHR47691:SF3">
    <property type="entry name" value="HTH-TYPE TRANSCRIPTIONAL REGULATOR RV0890C-RELATED"/>
    <property type="match status" value="1"/>
</dbReference>
<dbReference type="PRINTS" id="PR00038">
    <property type="entry name" value="HTHLUXR"/>
</dbReference>
<dbReference type="InterPro" id="IPR027417">
    <property type="entry name" value="P-loop_NTPase"/>
</dbReference>
<keyword evidence="2" id="KW-0547">Nucleotide-binding</keyword>
<reference evidence="3" key="1">
    <citation type="journal article" date="2019" name="Int. J. Syst. Evol. Microbiol.">
        <title>The Global Catalogue of Microorganisms (GCM) 10K type strain sequencing project: providing services to taxonomists for standard genome sequencing and annotation.</title>
        <authorList>
            <consortium name="The Broad Institute Genomics Platform"/>
            <consortium name="The Broad Institute Genome Sequencing Center for Infectious Disease"/>
            <person name="Wu L."/>
            <person name="Ma J."/>
        </authorList>
    </citation>
    <scope>NUCLEOTIDE SEQUENCE [LARGE SCALE GENOMIC DNA]</scope>
    <source>
        <strain evidence="3">IBRC-M 10906</strain>
    </source>
</reference>
<dbReference type="Gene3D" id="1.25.40.10">
    <property type="entry name" value="Tetratricopeptide repeat domain"/>
    <property type="match status" value="1"/>
</dbReference>
<dbReference type="SUPFAM" id="SSF52540">
    <property type="entry name" value="P-loop containing nucleoside triphosphate hydrolases"/>
    <property type="match status" value="1"/>
</dbReference>
<dbReference type="SMART" id="SM00421">
    <property type="entry name" value="HTH_LUXR"/>
    <property type="match status" value="1"/>
</dbReference>
<dbReference type="Proteomes" id="UP001597478">
    <property type="component" value="Unassembled WGS sequence"/>
</dbReference>
<dbReference type="SUPFAM" id="SSF46894">
    <property type="entry name" value="C-terminal effector domain of the bipartite response regulators"/>
    <property type="match status" value="1"/>
</dbReference>
<dbReference type="EMBL" id="JBHUOF010000004">
    <property type="protein sequence ID" value="MFD2798644.1"/>
    <property type="molecule type" value="Genomic_DNA"/>
</dbReference>
<evidence type="ECO:0000313" key="2">
    <source>
        <dbReference type="EMBL" id="MFD2798644.1"/>
    </source>
</evidence>
<dbReference type="InterPro" id="IPR000792">
    <property type="entry name" value="Tscrpt_reg_LuxR_C"/>
</dbReference>